<comment type="caution">
    <text evidence="5">The sequence shown here is derived from an EMBL/GenBank/DDBJ whole genome shotgun (WGS) entry which is preliminary data.</text>
</comment>
<dbReference type="FunFam" id="3.90.1530.30:FF:000001">
    <property type="entry name" value="Chromosome partitioning protein ParB"/>
    <property type="match status" value="1"/>
</dbReference>
<dbReference type="GO" id="GO:0005694">
    <property type="term" value="C:chromosome"/>
    <property type="evidence" value="ECO:0007669"/>
    <property type="project" value="TreeGrafter"/>
</dbReference>
<dbReference type="FunFam" id="1.10.10.2830:FF:000001">
    <property type="entry name" value="Chromosome partitioning protein ParB"/>
    <property type="match status" value="1"/>
</dbReference>
<dbReference type="GO" id="GO:0007059">
    <property type="term" value="P:chromosome segregation"/>
    <property type="evidence" value="ECO:0007669"/>
    <property type="project" value="UniProtKB-KW"/>
</dbReference>
<dbReference type="Proteomes" id="UP000244905">
    <property type="component" value="Unassembled WGS sequence"/>
</dbReference>
<feature type="domain" description="ParB-like N-terminal" evidence="4">
    <location>
        <begin position="30"/>
        <end position="120"/>
    </location>
</feature>
<dbReference type="CDD" id="cd16393">
    <property type="entry name" value="SPO0J_N"/>
    <property type="match status" value="1"/>
</dbReference>
<dbReference type="InterPro" id="IPR041468">
    <property type="entry name" value="HTH_ParB/Spo0J"/>
</dbReference>
<dbReference type="InterPro" id="IPR004437">
    <property type="entry name" value="ParB/RepB/Spo0J"/>
</dbReference>
<comment type="similarity">
    <text evidence="1">Belongs to the ParB family.</text>
</comment>
<reference evidence="6" key="1">
    <citation type="submission" date="2018-02" db="EMBL/GenBank/DDBJ databases">
        <authorList>
            <person name="Clavel T."/>
            <person name="Strowig T."/>
        </authorList>
    </citation>
    <scope>NUCLEOTIDE SEQUENCE [LARGE SCALE GENOMIC DNA]</scope>
    <source>
        <strain evidence="6">DSM 103720</strain>
    </source>
</reference>
<dbReference type="Gene3D" id="3.90.1530.30">
    <property type="match status" value="1"/>
</dbReference>
<evidence type="ECO:0000313" key="5">
    <source>
        <dbReference type="EMBL" id="PWB03311.1"/>
    </source>
</evidence>
<dbReference type="SUPFAM" id="SSF109709">
    <property type="entry name" value="KorB DNA-binding domain-like"/>
    <property type="match status" value="1"/>
</dbReference>
<dbReference type="InterPro" id="IPR050336">
    <property type="entry name" value="Chromosome_partition/occlusion"/>
</dbReference>
<dbReference type="Gene3D" id="1.10.10.2830">
    <property type="match status" value="1"/>
</dbReference>
<protein>
    <submittedName>
        <fullName evidence="5">ParB/RepB/Spo0J family partition protein</fullName>
    </submittedName>
</protein>
<name>A0A2V1IQA8_9BACT</name>
<dbReference type="NCBIfam" id="TIGR00180">
    <property type="entry name" value="parB_part"/>
    <property type="match status" value="1"/>
</dbReference>
<dbReference type="Pfam" id="PF02195">
    <property type="entry name" value="ParB_N"/>
    <property type="match status" value="1"/>
</dbReference>
<dbReference type="SUPFAM" id="SSF110849">
    <property type="entry name" value="ParB/Sulfiredoxin"/>
    <property type="match status" value="1"/>
</dbReference>
<proteinExistence type="inferred from homology"/>
<dbReference type="SMART" id="SM00470">
    <property type="entry name" value="ParB"/>
    <property type="match status" value="1"/>
</dbReference>
<dbReference type="GO" id="GO:0045881">
    <property type="term" value="P:positive regulation of sporulation resulting in formation of a cellular spore"/>
    <property type="evidence" value="ECO:0007669"/>
    <property type="project" value="TreeGrafter"/>
</dbReference>
<gene>
    <name evidence="5" type="ORF">C5O23_03960</name>
</gene>
<dbReference type="PANTHER" id="PTHR33375">
    <property type="entry name" value="CHROMOSOME-PARTITIONING PROTEIN PARB-RELATED"/>
    <property type="match status" value="1"/>
</dbReference>
<dbReference type="PANTHER" id="PTHR33375:SF1">
    <property type="entry name" value="CHROMOSOME-PARTITIONING PROTEIN PARB-RELATED"/>
    <property type="match status" value="1"/>
</dbReference>
<organism evidence="5 6">
    <name type="scientific">Duncaniella muris</name>
    <dbReference type="NCBI Taxonomy" id="2094150"/>
    <lineage>
        <taxon>Bacteria</taxon>
        <taxon>Pseudomonadati</taxon>
        <taxon>Bacteroidota</taxon>
        <taxon>Bacteroidia</taxon>
        <taxon>Bacteroidales</taxon>
        <taxon>Muribaculaceae</taxon>
        <taxon>Duncaniella</taxon>
    </lineage>
</organism>
<evidence type="ECO:0000259" key="4">
    <source>
        <dbReference type="SMART" id="SM00470"/>
    </source>
</evidence>
<keyword evidence="2" id="KW-0159">Chromosome partition</keyword>
<dbReference type="EMBL" id="PUEC01000006">
    <property type="protein sequence ID" value="PWB03311.1"/>
    <property type="molecule type" value="Genomic_DNA"/>
</dbReference>
<evidence type="ECO:0000256" key="3">
    <source>
        <dbReference type="ARBA" id="ARBA00023125"/>
    </source>
</evidence>
<dbReference type="Pfam" id="PF23552">
    <property type="entry name" value="ParB_C"/>
    <property type="match status" value="1"/>
</dbReference>
<accession>A0A2V1IQA8</accession>
<dbReference type="RefSeq" id="WP_107031670.1">
    <property type="nucleotide sequence ID" value="NZ_CAOLYA010000005.1"/>
</dbReference>
<dbReference type="Pfam" id="PF17762">
    <property type="entry name" value="HTH_ParB"/>
    <property type="match status" value="1"/>
</dbReference>
<dbReference type="AlphaFoldDB" id="A0A2V1IQA8"/>
<dbReference type="InterPro" id="IPR057240">
    <property type="entry name" value="ParB_dimer_C"/>
</dbReference>
<dbReference type="InterPro" id="IPR036086">
    <property type="entry name" value="ParB/Sulfiredoxin_sf"/>
</dbReference>
<dbReference type="GO" id="GO:0003677">
    <property type="term" value="F:DNA binding"/>
    <property type="evidence" value="ECO:0007669"/>
    <property type="project" value="UniProtKB-KW"/>
</dbReference>
<dbReference type="GeneID" id="82525507"/>
<dbReference type="InterPro" id="IPR003115">
    <property type="entry name" value="ParB_N"/>
</dbReference>
<evidence type="ECO:0000256" key="2">
    <source>
        <dbReference type="ARBA" id="ARBA00022829"/>
    </source>
</evidence>
<evidence type="ECO:0000256" key="1">
    <source>
        <dbReference type="ARBA" id="ARBA00006295"/>
    </source>
</evidence>
<keyword evidence="3" id="KW-0238">DNA-binding</keyword>
<evidence type="ECO:0000313" key="6">
    <source>
        <dbReference type="Proteomes" id="UP000244905"/>
    </source>
</evidence>
<keyword evidence="6" id="KW-1185">Reference proteome</keyword>
<sequence>MQPKRPALGRGLDSLIAMDDAPARGTSAINDIEISRISPNPDQPRRLFDEEALEELSRSIRELGIIQPLSLRKTGPDTYQIIAGERRYRAAMMAGLTTVPAYIRTANDTELTEMALIENIQREDLNAIEIALTFKKLIDQYNLTQERLSERIGKKRTTIANFLRLLRLPAEVQLGLRDRRIDMGHARALLSIDDPKFQLRLYNEIVKQGLSVRRVEELAKKYQQAALEGKKPENDNRRFSNNDYDILKDHLSQRFSTPVKLTCDASGKGKISFSFRDEAELERLIAIFDTAKQ</sequence>